<organism evidence="5">
    <name type="scientific">marine metagenome</name>
    <dbReference type="NCBI Taxonomy" id="408172"/>
    <lineage>
        <taxon>unclassified sequences</taxon>
        <taxon>metagenomes</taxon>
        <taxon>ecological metagenomes</taxon>
    </lineage>
</organism>
<gene>
    <name evidence="5" type="ORF">METZ01_LOCUS133308</name>
</gene>
<dbReference type="InterPro" id="IPR042099">
    <property type="entry name" value="ANL_N_sf"/>
</dbReference>
<accession>A0A381YU28</accession>
<evidence type="ECO:0000259" key="3">
    <source>
        <dbReference type="Pfam" id="PF00501"/>
    </source>
</evidence>
<protein>
    <recommendedName>
        <fullName evidence="6">AMP-dependent synthetase/ligase domain-containing protein</fullName>
    </recommendedName>
</protein>
<dbReference type="InterPro" id="IPR045851">
    <property type="entry name" value="AMP-bd_C_sf"/>
</dbReference>
<dbReference type="Gene3D" id="3.40.50.12780">
    <property type="entry name" value="N-terminal domain of ligase-like"/>
    <property type="match status" value="1"/>
</dbReference>
<evidence type="ECO:0000256" key="1">
    <source>
        <dbReference type="ARBA" id="ARBA00006432"/>
    </source>
</evidence>
<dbReference type="Pfam" id="PF00501">
    <property type="entry name" value="AMP-binding"/>
    <property type="match status" value="1"/>
</dbReference>
<feature type="domain" description="AMP-binding enzyme C-terminal" evidence="4">
    <location>
        <begin position="421"/>
        <end position="497"/>
    </location>
</feature>
<evidence type="ECO:0008006" key="6">
    <source>
        <dbReference type="Google" id="ProtNLM"/>
    </source>
</evidence>
<dbReference type="Gene3D" id="3.30.300.30">
    <property type="match status" value="1"/>
</dbReference>
<evidence type="ECO:0000259" key="4">
    <source>
        <dbReference type="Pfam" id="PF13193"/>
    </source>
</evidence>
<keyword evidence="2" id="KW-0436">Ligase</keyword>
<sequence>VSPDRAQHWSAHLPPEHDGCFDLPAPGTLVGAWTDRLTDDPDRPLLHADGAWTTRGEFLERTSTVAGRLAASGLVAGDRVLVSGPSSLELAAAHVACLRLGLVVVPVNGTYTGEELAHIASDCRPTAALVDNDGWADLLLGIDDGLIVGTTAVDLPDGPTPVLDGAAPDDPATIGYTSGTTGAPKGAVLTQANLLAGAESVRLAWRWTEADRLLLCLPLFHMHGLGVGLHGALLAGGSAVLQSGFAPDRVLDGIAEHDCTMFFGVPTMYHRLAEHDRVTDLGRLRLCVAGSAPLSPALHARFAAVGVSVLERYGMTETVMLVSNPFEGERRAGSVGFPLPGVELHLDPATSEILVRGPNVFGGYWERPDATVEAFVADEVDAAAWFRTGDLGSVDDDGYVTITGRAKELIISGGLNVFPAEVDEALAAHPAVAEVAVAGSVSEEWGEEVVAFVVAVEGLSCPTIDELREFARDRLAPHKLPRRMLCIDALPRNSLGKVLRHELREALCDD</sequence>
<dbReference type="EMBL" id="UINC01019046">
    <property type="protein sequence ID" value="SVA80454.1"/>
    <property type="molecule type" value="Genomic_DNA"/>
</dbReference>
<feature type="non-terminal residue" evidence="5">
    <location>
        <position position="1"/>
    </location>
</feature>
<dbReference type="PANTHER" id="PTHR43201:SF5">
    <property type="entry name" value="MEDIUM-CHAIN ACYL-COA LIGASE ACSF2, MITOCHONDRIAL"/>
    <property type="match status" value="1"/>
</dbReference>
<reference evidence="5" key="1">
    <citation type="submission" date="2018-05" db="EMBL/GenBank/DDBJ databases">
        <authorList>
            <person name="Lanie J.A."/>
            <person name="Ng W.-L."/>
            <person name="Kazmierczak K.M."/>
            <person name="Andrzejewski T.M."/>
            <person name="Davidsen T.M."/>
            <person name="Wayne K.J."/>
            <person name="Tettelin H."/>
            <person name="Glass J.I."/>
            <person name="Rusch D."/>
            <person name="Podicherti R."/>
            <person name="Tsui H.-C.T."/>
            <person name="Winkler M.E."/>
        </authorList>
    </citation>
    <scope>NUCLEOTIDE SEQUENCE</scope>
</reference>
<dbReference type="InterPro" id="IPR000873">
    <property type="entry name" value="AMP-dep_synth/lig_dom"/>
</dbReference>
<dbReference type="PROSITE" id="PS00455">
    <property type="entry name" value="AMP_BINDING"/>
    <property type="match status" value="1"/>
</dbReference>
<dbReference type="GO" id="GO:0031956">
    <property type="term" value="F:medium-chain fatty acid-CoA ligase activity"/>
    <property type="evidence" value="ECO:0007669"/>
    <property type="project" value="TreeGrafter"/>
</dbReference>
<evidence type="ECO:0000256" key="2">
    <source>
        <dbReference type="ARBA" id="ARBA00022598"/>
    </source>
</evidence>
<dbReference type="InterPro" id="IPR025110">
    <property type="entry name" value="AMP-bd_C"/>
</dbReference>
<dbReference type="AlphaFoldDB" id="A0A381YU28"/>
<feature type="domain" description="AMP-dependent synthetase/ligase" evidence="3">
    <location>
        <begin position="38"/>
        <end position="365"/>
    </location>
</feature>
<dbReference type="Pfam" id="PF13193">
    <property type="entry name" value="AMP-binding_C"/>
    <property type="match status" value="1"/>
</dbReference>
<name>A0A381YU28_9ZZZZ</name>
<dbReference type="GO" id="GO:0006631">
    <property type="term" value="P:fatty acid metabolic process"/>
    <property type="evidence" value="ECO:0007669"/>
    <property type="project" value="TreeGrafter"/>
</dbReference>
<proteinExistence type="inferred from homology"/>
<dbReference type="SUPFAM" id="SSF56801">
    <property type="entry name" value="Acetyl-CoA synthetase-like"/>
    <property type="match status" value="1"/>
</dbReference>
<comment type="similarity">
    <text evidence="1">Belongs to the ATP-dependent AMP-binding enzyme family.</text>
</comment>
<dbReference type="PANTHER" id="PTHR43201">
    <property type="entry name" value="ACYL-COA SYNTHETASE"/>
    <property type="match status" value="1"/>
</dbReference>
<evidence type="ECO:0000313" key="5">
    <source>
        <dbReference type="EMBL" id="SVA80454.1"/>
    </source>
</evidence>
<dbReference type="InterPro" id="IPR020845">
    <property type="entry name" value="AMP-binding_CS"/>
</dbReference>